<comment type="catalytic activity">
    <reaction evidence="1">
        <text>ATP + protein L-histidine = ADP + protein N-phospho-L-histidine.</text>
        <dbReference type="EC" id="2.7.13.3"/>
    </reaction>
</comment>
<feature type="transmembrane region" description="Helical" evidence="10">
    <location>
        <begin position="27"/>
        <end position="48"/>
    </location>
</feature>
<keyword evidence="10" id="KW-0812">Transmembrane</keyword>
<dbReference type="EMBL" id="JAWNFY010000024">
    <property type="protein sequence ID" value="MDY5146971.1"/>
    <property type="molecule type" value="Genomic_DNA"/>
</dbReference>
<dbReference type="GO" id="GO:0016020">
    <property type="term" value="C:membrane"/>
    <property type="evidence" value="ECO:0007669"/>
    <property type="project" value="InterPro"/>
</dbReference>
<keyword evidence="4" id="KW-0808">Transferase</keyword>
<evidence type="ECO:0000259" key="11">
    <source>
        <dbReference type="Pfam" id="PF07730"/>
    </source>
</evidence>
<dbReference type="RefSeq" id="WP_244899293.1">
    <property type="nucleotide sequence ID" value="NZ_CAUPFC010000010.1"/>
</dbReference>
<evidence type="ECO:0000256" key="4">
    <source>
        <dbReference type="ARBA" id="ARBA00022679"/>
    </source>
</evidence>
<keyword evidence="5" id="KW-0547">Nucleotide-binding</keyword>
<dbReference type="SUPFAM" id="SSF55874">
    <property type="entry name" value="ATPase domain of HSP90 chaperone/DNA topoisomerase II/histidine kinase"/>
    <property type="match status" value="1"/>
</dbReference>
<dbReference type="CDD" id="cd16917">
    <property type="entry name" value="HATPase_UhpB-NarQ-NarX-like"/>
    <property type="match status" value="1"/>
</dbReference>
<dbReference type="Proteomes" id="UP001284901">
    <property type="component" value="Unassembled WGS sequence"/>
</dbReference>
<evidence type="ECO:0000313" key="15">
    <source>
        <dbReference type="Proteomes" id="UP001288320"/>
    </source>
</evidence>
<keyword evidence="3" id="KW-0597">Phosphoprotein</keyword>
<evidence type="ECO:0000256" key="10">
    <source>
        <dbReference type="SAM" id="Phobius"/>
    </source>
</evidence>
<dbReference type="PANTHER" id="PTHR24421:SF10">
    <property type="entry name" value="NITRATE_NITRITE SENSOR PROTEIN NARQ"/>
    <property type="match status" value="1"/>
</dbReference>
<evidence type="ECO:0000256" key="2">
    <source>
        <dbReference type="ARBA" id="ARBA00012438"/>
    </source>
</evidence>
<name>A0AAW9HHR9_9ACTO</name>
<evidence type="ECO:0000256" key="8">
    <source>
        <dbReference type="ARBA" id="ARBA00023012"/>
    </source>
</evidence>
<dbReference type="AlphaFoldDB" id="A0AAW9HHR9"/>
<accession>A0AAW9HHR9</accession>
<dbReference type="EC" id="2.7.13.3" evidence="2"/>
<keyword evidence="10" id="KW-1133">Transmembrane helix</keyword>
<keyword evidence="14" id="KW-1185">Reference proteome</keyword>
<dbReference type="GO" id="GO:0000155">
    <property type="term" value="F:phosphorelay sensor kinase activity"/>
    <property type="evidence" value="ECO:0007669"/>
    <property type="project" value="InterPro"/>
</dbReference>
<dbReference type="GO" id="GO:0005524">
    <property type="term" value="F:ATP binding"/>
    <property type="evidence" value="ECO:0007669"/>
    <property type="project" value="UniProtKB-KW"/>
</dbReference>
<evidence type="ECO:0000256" key="3">
    <source>
        <dbReference type="ARBA" id="ARBA00022553"/>
    </source>
</evidence>
<evidence type="ECO:0000256" key="7">
    <source>
        <dbReference type="ARBA" id="ARBA00022840"/>
    </source>
</evidence>
<organism evidence="12 15">
    <name type="scientific">Actinotignum timonense</name>
    <dbReference type="NCBI Taxonomy" id="1870995"/>
    <lineage>
        <taxon>Bacteria</taxon>
        <taxon>Bacillati</taxon>
        <taxon>Actinomycetota</taxon>
        <taxon>Actinomycetes</taxon>
        <taxon>Actinomycetales</taxon>
        <taxon>Actinomycetaceae</taxon>
        <taxon>Actinotignum</taxon>
    </lineage>
</organism>
<evidence type="ECO:0000256" key="9">
    <source>
        <dbReference type="SAM" id="MobiDB-lite"/>
    </source>
</evidence>
<protein>
    <recommendedName>
        <fullName evidence="2">histidine kinase</fullName>
        <ecNumber evidence="2">2.7.13.3</ecNumber>
    </recommendedName>
</protein>
<evidence type="ECO:0000313" key="12">
    <source>
        <dbReference type="EMBL" id="MDY5141359.1"/>
    </source>
</evidence>
<reference evidence="12 14" key="1">
    <citation type="submission" date="2023-10" db="EMBL/GenBank/DDBJ databases">
        <title>Whole Genome based description of the genera Actinobaculum and Actinotignum reveals a complex phylogenetic relationship within the species included in the genus Actinotignum.</title>
        <authorList>
            <person name="Jensen C.S."/>
            <person name="Dargis R."/>
            <person name="Kemp M."/>
            <person name="Christensen J.J."/>
        </authorList>
    </citation>
    <scope>NUCLEOTIDE SEQUENCE</scope>
    <source>
        <strain evidence="13 14">SLA_B089</strain>
        <strain evidence="12">SLA_B245</strain>
    </source>
</reference>
<dbReference type="GO" id="GO:0046983">
    <property type="term" value="F:protein dimerization activity"/>
    <property type="evidence" value="ECO:0007669"/>
    <property type="project" value="InterPro"/>
</dbReference>
<dbReference type="Pfam" id="PF07730">
    <property type="entry name" value="HisKA_3"/>
    <property type="match status" value="1"/>
</dbReference>
<dbReference type="Gene3D" id="3.30.565.10">
    <property type="entry name" value="Histidine kinase-like ATPase, C-terminal domain"/>
    <property type="match status" value="1"/>
</dbReference>
<keyword evidence="7" id="KW-0067">ATP-binding</keyword>
<keyword evidence="10" id="KW-0472">Membrane</keyword>
<evidence type="ECO:0000313" key="13">
    <source>
        <dbReference type="EMBL" id="MDY5146971.1"/>
    </source>
</evidence>
<keyword evidence="8" id="KW-0902">Two-component regulatory system</keyword>
<feature type="transmembrane region" description="Helical" evidence="10">
    <location>
        <begin position="54"/>
        <end position="74"/>
    </location>
</feature>
<sequence length="370" mass="37907">MTTQSAMHVDNTRVVAEQLRRATMRGVLAGGLGTIALVFVAVAGLSLLGGFSPIPIIIGLAGLLALGGAGWIVWRGNGRALADVAPASSTWMAQPSNHRDVVHAQRSIAAAFEIERRRIERDLHDGAQQYLVATSMDVGEAAFLLEGDANGAVSSADLAAARERMASAQDRAELALTSLRRTVAGIHPKVLSDLGLEAAVRDLVVSAPVPATLRVPRPLPDIPEGVIAAAYFTVAEALTNVAKHAPAATATVLLIADDDLHLSITDTGPGGVIPGSGLRGIGERLAAFGGSLRISSPVGGPTEIRARIPLLLHRGEWGSGAGVARATDVPATVAAPDVAPDVAAPVVAAPDVAPETENSRTEGTDASGRC</sequence>
<gene>
    <name evidence="12" type="ORF">R6G74_08590</name>
    <name evidence="13" type="ORF">R6P33_08085</name>
</gene>
<dbReference type="PANTHER" id="PTHR24421">
    <property type="entry name" value="NITRATE/NITRITE SENSOR PROTEIN NARX-RELATED"/>
    <property type="match status" value="1"/>
</dbReference>
<dbReference type="InterPro" id="IPR036890">
    <property type="entry name" value="HATPase_C_sf"/>
</dbReference>
<proteinExistence type="predicted"/>
<evidence type="ECO:0000313" key="14">
    <source>
        <dbReference type="Proteomes" id="UP001284901"/>
    </source>
</evidence>
<dbReference type="Proteomes" id="UP001288320">
    <property type="component" value="Unassembled WGS sequence"/>
</dbReference>
<dbReference type="InterPro" id="IPR050482">
    <property type="entry name" value="Sensor_HK_TwoCompSys"/>
</dbReference>
<dbReference type="InterPro" id="IPR011712">
    <property type="entry name" value="Sig_transdc_His_kin_sub3_dim/P"/>
</dbReference>
<dbReference type="EMBL" id="JAWNFV010000021">
    <property type="protein sequence ID" value="MDY5141359.1"/>
    <property type="molecule type" value="Genomic_DNA"/>
</dbReference>
<evidence type="ECO:0000256" key="1">
    <source>
        <dbReference type="ARBA" id="ARBA00000085"/>
    </source>
</evidence>
<comment type="caution">
    <text evidence="12">The sequence shown here is derived from an EMBL/GenBank/DDBJ whole genome shotgun (WGS) entry which is preliminary data.</text>
</comment>
<feature type="region of interest" description="Disordered" evidence="9">
    <location>
        <begin position="350"/>
        <end position="370"/>
    </location>
</feature>
<keyword evidence="6 12" id="KW-0418">Kinase</keyword>
<feature type="domain" description="Signal transduction histidine kinase subgroup 3 dimerisation and phosphoacceptor" evidence="11">
    <location>
        <begin position="115"/>
        <end position="191"/>
    </location>
</feature>
<evidence type="ECO:0000256" key="6">
    <source>
        <dbReference type="ARBA" id="ARBA00022777"/>
    </source>
</evidence>
<evidence type="ECO:0000256" key="5">
    <source>
        <dbReference type="ARBA" id="ARBA00022741"/>
    </source>
</evidence>
<dbReference type="Gene3D" id="1.20.5.1930">
    <property type="match status" value="1"/>
</dbReference>